<evidence type="ECO:0000313" key="1">
    <source>
        <dbReference type="EMBL" id="GAG33696.1"/>
    </source>
</evidence>
<accession>X0YA10</accession>
<sequence length="82" mass="8999">MARPERVLVQAGVAAWDSIVNDNTNKLFITPSPVPLHTGDETDLQATHPAASYDKCLIFVDHTVEGWVLYVSTGAAWIKYVS</sequence>
<protein>
    <submittedName>
        <fullName evidence="1">Uncharacterized protein</fullName>
    </submittedName>
</protein>
<dbReference type="EMBL" id="BARS01041572">
    <property type="protein sequence ID" value="GAG33696.1"/>
    <property type="molecule type" value="Genomic_DNA"/>
</dbReference>
<dbReference type="AlphaFoldDB" id="X0YA10"/>
<proteinExistence type="predicted"/>
<gene>
    <name evidence="1" type="ORF">S01H1_63206</name>
</gene>
<reference evidence="1" key="1">
    <citation type="journal article" date="2014" name="Front. Microbiol.">
        <title>High frequency of phylogenetically diverse reductive dehalogenase-homologous genes in deep subseafloor sedimentary metagenomes.</title>
        <authorList>
            <person name="Kawai M."/>
            <person name="Futagami T."/>
            <person name="Toyoda A."/>
            <person name="Takaki Y."/>
            <person name="Nishi S."/>
            <person name="Hori S."/>
            <person name="Arai W."/>
            <person name="Tsubouchi T."/>
            <person name="Morono Y."/>
            <person name="Uchiyama I."/>
            <person name="Ito T."/>
            <person name="Fujiyama A."/>
            <person name="Inagaki F."/>
            <person name="Takami H."/>
        </authorList>
    </citation>
    <scope>NUCLEOTIDE SEQUENCE</scope>
    <source>
        <strain evidence="1">Expedition CK06-06</strain>
    </source>
</reference>
<organism evidence="1">
    <name type="scientific">marine sediment metagenome</name>
    <dbReference type="NCBI Taxonomy" id="412755"/>
    <lineage>
        <taxon>unclassified sequences</taxon>
        <taxon>metagenomes</taxon>
        <taxon>ecological metagenomes</taxon>
    </lineage>
</organism>
<feature type="non-terminal residue" evidence="1">
    <location>
        <position position="82"/>
    </location>
</feature>
<name>X0YA10_9ZZZZ</name>
<comment type="caution">
    <text evidence="1">The sequence shown here is derived from an EMBL/GenBank/DDBJ whole genome shotgun (WGS) entry which is preliminary data.</text>
</comment>